<comment type="caution">
    <text evidence="4">The sequence shown here is derived from an EMBL/GenBank/DDBJ whole genome shotgun (WGS) entry which is preliminary data.</text>
</comment>
<evidence type="ECO:0000259" key="3">
    <source>
        <dbReference type="Pfam" id="PF03713"/>
    </source>
</evidence>
<dbReference type="PANTHER" id="PTHR36933">
    <property type="entry name" value="SLL0788 PROTEIN"/>
    <property type="match status" value="1"/>
</dbReference>
<evidence type="ECO:0000256" key="1">
    <source>
        <dbReference type="SAM" id="MobiDB-lite"/>
    </source>
</evidence>
<feature type="region of interest" description="Disordered" evidence="1">
    <location>
        <begin position="30"/>
        <end position="54"/>
    </location>
</feature>
<dbReference type="Gene3D" id="1.20.1260.10">
    <property type="match status" value="1"/>
</dbReference>
<gene>
    <name evidence="4" type="ORF">V1633_17590</name>
</gene>
<dbReference type="Proteomes" id="UP001332243">
    <property type="component" value="Unassembled WGS sequence"/>
</dbReference>
<dbReference type="EMBL" id="JAZGQK010000013">
    <property type="protein sequence ID" value="MEE6260303.1"/>
    <property type="molecule type" value="Genomic_DNA"/>
</dbReference>
<dbReference type="PROSITE" id="PS51257">
    <property type="entry name" value="PROKAR_LIPOPROTEIN"/>
    <property type="match status" value="1"/>
</dbReference>
<proteinExistence type="predicted"/>
<evidence type="ECO:0000313" key="5">
    <source>
        <dbReference type="Proteomes" id="UP001332243"/>
    </source>
</evidence>
<accession>A0ABU7RUW4</accession>
<dbReference type="InterPro" id="IPR005183">
    <property type="entry name" value="DUF305_CopM-like"/>
</dbReference>
<sequence length="216" mass="22496">MARWRRTALVVAMLTLGGCGSVPAAAPVGAPAAPPGPAPTSAAPGASTTSGSPGASAAFNAADVMFLQMMVTHHGQGLDLVRLVPDRARRTEVTVLAAAIEVTQRAEQETMRGWLRDWGRPTEADPNAHAHADHGGLPVTGPEQIAALGSKTGAEFETAFLNLLIGHQHGAVEMARTELRSGTYPEARELARRIELSRTAQIDQMLKLVGQAGSAG</sequence>
<protein>
    <submittedName>
        <fullName evidence="4">DUF305 domain-containing protein</fullName>
    </submittedName>
</protein>
<organism evidence="4 5">
    <name type="scientific">Plantactinospora sonchi</name>
    <dbReference type="NCBI Taxonomy" id="1544735"/>
    <lineage>
        <taxon>Bacteria</taxon>
        <taxon>Bacillati</taxon>
        <taxon>Actinomycetota</taxon>
        <taxon>Actinomycetes</taxon>
        <taxon>Micromonosporales</taxon>
        <taxon>Micromonosporaceae</taxon>
        <taxon>Plantactinospora</taxon>
    </lineage>
</organism>
<evidence type="ECO:0000313" key="4">
    <source>
        <dbReference type="EMBL" id="MEE6260303.1"/>
    </source>
</evidence>
<keyword evidence="2" id="KW-0732">Signal</keyword>
<feature type="domain" description="DUF305" evidence="3">
    <location>
        <begin position="63"/>
        <end position="208"/>
    </location>
</feature>
<feature type="signal peptide" evidence="2">
    <location>
        <begin position="1"/>
        <end position="24"/>
    </location>
</feature>
<dbReference type="RefSeq" id="WP_331215419.1">
    <property type="nucleotide sequence ID" value="NZ_JAZGQK010000013.1"/>
</dbReference>
<keyword evidence="5" id="KW-1185">Reference proteome</keyword>
<evidence type="ECO:0000256" key="2">
    <source>
        <dbReference type="SAM" id="SignalP"/>
    </source>
</evidence>
<name>A0ABU7RUW4_9ACTN</name>
<dbReference type="InterPro" id="IPR012347">
    <property type="entry name" value="Ferritin-like"/>
</dbReference>
<feature type="compositionally biased region" description="Low complexity" evidence="1">
    <location>
        <begin position="39"/>
        <end position="54"/>
    </location>
</feature>
<reference evidence="4 5" key="1">
    <citation type="submission" date="2024-01" db="EMBL/GenBank/DDBJ databases">
        <title>Genome insights into Plantactinospora sonchi sp. nov.</title>
        <authorList>
            <person name="Wang L."/>
        </authorList>
    </citation>
    <scope>NUCLEOTIDE SEQUENCE [LARGE SCALE GENOMIC DNA]</scope>
    <source>
        <strain evidence="4 5">NEAU-QY2</strain>
    </source>
</reference>
<dbReference type="PANTHER" id="PTHR36933:SF1">
    <property type="entry name" value="SLL0788 PROTEIN"/>
    <property type="match status" value="1"/>
</dbReference>
<feature type="chain" id="PRO_5046709218" evidence="2">
    <location>
        <begin position="25"/>
        <end position="216"/>
    </location>
</feature>
<dbReference type="Pfam" id="PF03713">
    <property type="entry name" value="DUF305"/>
    <property type="match status" value="1"/>
</dbReference>